<feature type="compositionally biased region" description="Polar residues" evidence="1">
    <location>
        <begin position="1"/>
        <end position="15"/>
    </location>
</feature>
<evidence type="ECO:0000313" key="3">
    <source>
        <dbReference type="EMBL" id="CAH1233056.1"/>
    </source>
</evidence>
<accession>A0A8J9VAT8</accession>
<sequence length="137" mass="15389">MTSCDVTRGTPTKSASKMAGVEIDAESHSHDSVATLAQGDLSRSLSGQPLPFLPYQFEPEAEDSDSDEEPGGDRGNEERLSSLNWRYRYIAYRRLVRWCWGWLGEGIRVVLPACAVTKIRETFPSEQYAGFRYPPLD</sequence>
<dbReference type="PANTHER" id="PTHR36981:SF1">
    <property type="entry name" value="P2X PURINORECEPTOR 7 INTRACELLULAR DOMAIN-CONTAINING PROTEIN"/>
    <property type="match status" value="1"/>
</dbReference>
<feature type="compositionally biased region" description="Acidic residues" evidence="1">
    <location>
        <begin position="59"/>
        <end position="70"/>
    </location>
</feature>
<evidence type="ECO:0000259" key="2">
    <source>
        <dbReference type="Pfam" id="PF20478"/>
    </source>
</evidence>
<name>A0A8J9VAT8_BRALA</name>
<feature type="domain" description="P2X purinoreceptor 7 intracellular" evidence="2">
    <location>
        <begin position="82"/>
        <end position="132"/>
    </location>
</feature>
<protein>
    <submittedName>
        <fullName evidence="3">Hypp569 protein</fullName>
    </submittedName>
</protein>
<dbReference type="OrthoDB" id="5955457at2759"/>
<keyword evidence="4" id="KW-1185">Reference proteome</keyword>
<dbReference type="EMBL" id="OV696686">
    <property type="protein sequence ID" value="CAH1233056.1"/>
    <property type="molecule type" value="Genomic_DNA"/>
</dbReference>
<feature type="region of interest" description="Disordered" evidence="1">
    <location>
        <begin position="58"/>
        <end position="78"/>
    </location>
</feature>
<reference evidence="3" key="1">
    <citation type="submission" date="2022-01" db="EMBL/GenBank/DDBJ databases">
        <authorList>
            <person name="Braso-Vives M."/>
        </authorList>
    </citation>
    <scope>NUCLEOTIDE SEQUENCE</scope>
</reference>
<feature type="region of interest" description="Disordered" evidence="1">
    <location>
        <begin position="1"/>
        <end position="29"/>
    </location>
</feature>
<dbReference type="Pfam" id="PF20478">
    <property type="entry name" value="P2RX7_C"/>
    <property type="match status" value="1"/>
</dbReference>
<proteinExistence type="predicted"/>
<evidence type="ECO:0000256" key="1">
    <source>
        <dbReference type="SAM" id="MobiDB-lite"/>
    </source>
</evidence>
<evidence type="ECO:0000313" key="4">
    <source>
        <dbReference type="Proteomes" id="UP000838412"/>
    </source>
</evidence>
<dbReference type="AlphaFoldDB" id="A0A8J9VAT8"/>
<gene>
    <name evidence="3" type="primary">Hypp569</name>
    <name evidence="3" type="ORF">BLAG_LOCUS1926</name>
</gene>
<dbReference type="Proteomes" id="UP000838412">
    <property type="component" value="Chromosome 1"/>
</dbReference>
<dbReference type="InterPro" id="IPR046815">
    <property type="entry name" value="P2RX7_C"/>
</dbReference>
<organism evidence="3 4">
    <name type="scientific">Branchiostoma lanceolatum</name>
    <name type="common">Common lancelet</name>
    <name type="synonym">Amphioxus lanceolatum</name>
    <dbReference type="NCBI Taxonomy" id="7740"/>
    <lineage>
        <taxon>Eukaryota</taxon>
        <taxon>Metazoa</taxon>
        <taxon>Chordata</taxon>
        <taxon>Cephalochordata</taxon>
        <taxon>Leptocardii</taxon>
        <taxon>Amphioxiformes</taxon>
        <taxon>Branchiostomatidae</taxon>
        <taxon>Branchiostoma</taxon>
    </lineage>
</organism>
<dbReference type="PANTHER" id="PTHR36981">
    <property type="entry name" value="ZGC:195170"/>
    <property type="match status" value="1"/>
</dbReference>